<dbReference type="SUPFAM" id="SSF55874">
    <property type="entry name" value="ATPase domain of HSP90 chaperone/DNA topoisomerase II/histidine kinase"/>
    <property type="match status" value="1"/>
</dbReference>
<dbReference type="PANTHER" id="PTHR43711:SF28">
    <property type="entry name" value="SENSOR HISTIDINE KINASE YXDK"/>
    <property type="match status" value="1"/>
</dbReference>
<dbReference type="InterPro" id="IPR004358">
    <property type="entry name" value="Sig_transdc_His_kin-like_C"/>
</dbReference>
<dbReference type="InterPro" id="IPR036097">
    <property type="entry name" value="HisK_dim/P_sf"/>
</dbReference>
<dbReference type="RefSeq" id="WP_163109495.1">
    <property type="nucleotide sequence ID" value="NZ_JAAAWP010000001.1"/>
</dbReference>
<dbReference type="Pfam" id="PF00672">
    <property type="entry name" value="HAMP"/>
    <property type="match status" value="1"/>
</dbReference>
<dbReference type="Gene3D" id="3.30.565.10">
    <property type="entry name" value="Histidine kinase-like ATPase, C-terminal domain"/>
    <property type="match status" value="1"/>
</dbReference>
<dbReference type="EMBL" id="JAAAWP010000001">
    <property type="protein sequence ID" value="NDW20252.1"/>
    <property type="molecule type" value="Genomic_DNA"/>
</dbReference>
<dbReference type="CDD" id="cd00075">
    <property type="entry name" value="HATPase"/>
    <property type="match status" value="1"/>
</dbReference>
<dbReference type="PRINTS" id="PR00344">
    <property type="entry name" value="BCTRLSENSOR"/>
</dbReference>
<evidence type="ECO:0000256" key="1">
    <source>
        <dbReference type="ARBA" id="ARBA00000085"/>
    </source>
</evidence>
<feature type="coiled-coil region" evidence="8">
    <location>
        <begin position="251"/>
        <end position="303"/>
    </location>
</feature>
<reference evidence="12 13" key="1">
    <citation type="submission" date="2020-01" db="EMBL/GenBank/DDBJ databases">
        <title>Genomes of bacteria type strains.</title>
        <authorList>
            <person name="Chen J."/>
            <person name="Zhu S."/>
            <person name="Yang J."/>
        </authorList>
    </citation>
    <scope>NUCLEOTIDE SEQUENCE [LARGE SCALE GENOMIC DNA]</scope>
    <source>
        <strain evidence="12 13">LMG 22958</strain>
    </source>
</reference>
<feature type="domain" description="Histidine kinase" evidence="10">
    <location>
        <begin position="303"/>
        <end position="519"/>
    </location>
</feature>
<dbReference type="InterPro" id="IPR003661">
    <property type="entry name" value="HisK_dim/P_dom"/>
</dbReference>
<evidence type="ECO:0000256" key="4">
    <source>
        <dbReference type="ARBA" id="ARBA00022553"/>
    </source>
</evidence>
<keyword evidence="9" id="KW-0812">Transmembrane</keyword>
<comment type="subcellular location">
    <subcellularLocation>
        <location evidence="2">Membrane</location>
    </subcellularLocation>
</comment>
<evidence type="ECO:0000256" key="9">
    <source>
        <dbReference type="SAM" id="Phobius"/>
    </source>
</evidence>
<dbReference type="Pfam" id="PF00512">
    <property type="entry name" value="HisKA"/>
    <property type="match status" value="1"/>
</dbReference>
<dbReference type="Gene3D" id="6.10.340.10">
    <property type="match status" value="1"/>
</dbReference>
<dbReference type="PROSITE" id="PS50885">
    <property type="entry name" value="HAMP"/>
    <property type="match status" value="1"/>
</dbReference>
<keyword evidence="9" id="KW-0472">Membrane</keyword>
<dbReference type="AlphaFoldDB" id="A0A6L9MPY9"/>
<evidence type="ECO:0000313" key="12">
    <source>
        <dbReference type="EMBL" id="NDW20252.1"/>
    </source>
</evidence>
<dbReference type="Gene3D" id="1.10.287.130">
    <property type="match status" value="1"/>
</dbReference>
<gene>
    <name evidence="12" type="ORF">GTW09_01725</name>
</gene>
<feature type="domain" description="HAMP" evidence="11">
    <location>
        <begin position="211"/>
        <end position="263"/>
    </location>
</feature>
<comment type="catalytic activity">
    <reaction evidence="1">
        <text>ATP + protein L-histidine = ADP + protein N-phospho-L-histidine.</text>
        <dbReference type="EC" id="2.7.13.3"/>
    </reaction>
</comment>
<dbReference type="SMART" id="SM00388">
    <property type="entry name" value="HisKA"/>
    <property type="match status" value="1"/>
</dbReference>
<feature type="transmembrane region" description="Helical" evidence="9">
    <location>
        <begin position="187"/>
        <end position="210"/>
    </location>
</feature>
<dbReference type="PROSITE" id="PS50109">
    <property type="entry name" value="HIS_KIN"/>
    <property type="match status" value="1"/>
</dbReference>
<sequence>MYKRKLYLFGLLSTFILIIALASAAVTAHLTRANLEQSQLAQSLLSEHQELSSTSYRLFKQLTDELIFGKGANQANVRNKQEKIDQSITRIKKFELAQREALGLDATQGSVEDTDELEALIAYIVSEFRDIAQLNDSTPLHEQERLHTLLESTIDNQFREAINAAVVRQGKVVSRINASIDTLNTSIVWFTIILGAITCPFILLGCYWLFNALYHPLTVIRTGTDAIASGNYHYRLPETLDDEFTDLVKALNSMIARLAEHEDKASAYRKQLEYDVETRTRALQEVNNKLTQLDAKRRQFMADVSHELRTPLTIIRGEAQVTLRQKSAANEIYQETLHTILEQSVKLSKLVDDLLLLARAEMHEFTLDVAEYSLKSLVNEQIALWQKIVKPRVISLKWNIDSVDKSQTVIIDKDRIIQALTILIENASKYSTEHAPITLAVDENDHWVNIHVIDISEGISSSDLEHIFERFVRLKRKGDGMGLGLSIAKAIAEAHGGKLMATSTLGKGSTFTLSIKKANNNKPLAAFEETTFSEVPNNERQP</sequence>
<organism evidence="12 13">
    <name type="scientific">Alteromonas hispanica</name>
    <dbReference type="NCBI Taxonomy" id="315421"/>
    <lineage>
        <taxon>Bacteria</taxon>
        <taxon>Pseudomonadati</taxon>
        <taxon>Pseudomonadota</taxon>
        <taxon>Gammaproteobacteria</taxon>
        <taxon>Alteromonadales</taxon>
        <taxon>Alteromonadaceae</taxon>
        <taxon>Alteromonas/Salinimonas group</taxon>
        <taxon>Alteromonas</taxon>
    </lineage>
</organism>
<dbReference type="Pfam" id="PF02518">
    <property type="entry name" value="HATPase_c"/>
    <property type="match status" value="1"/>
</dbReference>
<keyword evidence="9" id="KW-1133">Transmembrane helix</keyword>
<keyword evidence="5" id="KW-0808">Transferase</keyword>
<dbReference type="CDD" id="cd06225">
    <property type="entry name" value="HAMP"/>
    <property type="match status" value="1"/>
</dbReference>
<keyword evidence="13" id="KW-1185">Reference proteome</keyword>
<evidence type="ECO:0000259" key="11">
    <source>
        <dbReference type="PROSITE" id="PS50885"/>
    </source>
</evidence>
<accession>A0A6L9MPY9</accession>
<dbReference type="SUPFAM" id="SSF158472">
    <property type="entry name" value="HAMP domain-like"/>
    <property type="match status" value="1"/>
</dbReference>
<evidence type="ECO:0000256" key="7">
    <source>
        <dbReference type="ARBA" id="ARBA00023012"/>
    </source>
</evidence>
<evidence type="ECO:0000256" key="8">
    <source>
        <dbReference type="SAM" id="Coils"/>
    </source>
</evidence>
<evidence type="ECO:0000256" key="5">
    <source>
        <dbReference type="ARBA" id="ARBA00022679"/>
    </source>
</evidence>
<dbReference type="EC" id="2.7.13.3" evidence="3"/>
<evidence type="ECO:0000256" key="6">
    <source>
        <dbReference type="ARBA" id="ARBA00022777"/>
    </source>
</evidence>
<proteinExistence type="predicted"/>
<dbReference type="InterPro" id="IPR005467">
    <property type="entry name" value="His_kinase_dom"/>
</dbReference>
<keyword evidence="7" id="KW-0902">Two-component regulatory system</keyword>
<dbReference type="SMART" id="SM00304">
    <property type="entry name" value="HAMP"/>
    <property type="match status" value="1"/>
</dbReference>
<dbReference type="Proteomes" id="UP000478837">
    <property type="component" value="Unassembled WGS sequence"/>
</dbReference>
<comment type="caution">
    <text evidence="12">The sequence shown here is derived from an EMBL/GenBank/DDBJ whole genome shotgun (WGS) entry which is preliminary data.</text>
</comment>
<dbReference type="SUPFAM" id="SSF47384">
    <property type="entry name" value="Homodimeric domain of signal transducing histidine kinase"/>
    <property type="match status" value="1"/>
</dbReference>
<dbReference type="FunFam" id="1.10.287.130:FF:000001">
    <property type="entry name" value="Two-component sensor histidine kinase"/>
    <property type="match status" value="1"/>
</dbReference>
<dbReference type="PANTHER" id="PTHR43711">
    <property type="entry name" value="TWO-COMPONENT HISTIDINE KINASE"/>
    <property type="match status" value="1"/>
</dbReference>
<evidence type="ECO:0000256" key="3">
    <source>
        <dbReference type="ARBA" id="ARBA00012438"/>
    </source>
</evidence>
<dbReference type="InterPro" id="IPR003660">
    <property type="entry name" value="HAMP_dom"/>
</dbReference>
<evidence type="ECO:0000313" key="13">
    <source>
        <dbReference type="Proteomes" id="UP000478837"/>
    </source>
</evidence>
<dbReference type="InterPro" id="IPR003594">
    <property type="entry name" value="HATPase_dom"/>
</dbReference>
<dbReference type="GO" id="GO:0016020">
    <property type="term" value="C:membrane"/>
    <property type="evidence" value="ECO:0007669"/>
    <property type="project" value="UniProtKB-SubCell"/>
</dbReference>
<dbReference type="CDD" id="cd00082">
    <property type="entry name" value="HisKA"/>
    <property type="match status" value="1"/>
</dbReference>
<protein>
    <recommendedName>
        <fullName evidence="3">histidine kinase</fullName>
        <ecNumber evidence="3">2.7.13.3</ecNumber>
    </recommendedName>
</protein>
<dbReference type="InterPro" id="IPR050736">
    <property type="entry name" value="Sensor_HK_Regulatory"/>
</dbReference>
<evidence type="ECO:0000256" key="2">
    <source>
        <dbReference type="ARBA" id="ARBA00004370"/>
    </source>
</evidence>
<dbReference type="GO" id="GO:0000155">
    <property type="term" value="F:phosphorelay sensor kinase activity"/>
    <property type="evidence" value="ECO:0007669"/>
    <property type="project" value="InterPro"/>
</dbReference>
<dbReference type="SMART" id="SM00387">
    <property type="entry name" value="HATPase_c"/>
    <property type="match status" value="1"/>
</dbReference>
<evidence type="ECO:0000259" key="10">
    <source>
        <dbReference type="PROSITE" id="PS50109"/>
    </source>
</evidence>
<name>A0A6L9MPY9_9ALTE</name>
<keyword evidence="8" id="KW-0175">Coiled coil</keyword>
<keyword evidence="6" id="KW-0418">Kinase</keyword>
<keyword evidence="4" id="KW-0597">Phosphoprotein</keyword>
<dbReference type="InterPro" id="IPR036890">
    <property type="entry name" value="HATPase_C_sf"/>
</dbReference>